<dbReference type="InterPro" id="IPR036649">
    <property type="entry name" value="Pyrophosphatase_sf"/>
</dbReference>
<name>A0A430FAW3_9BIFI</name>
<dbReference type="GO" id="GO:0004427">
    <property type="term" value="F:inorganic diphosphate phosphatase activity"/>
    <property type="evidence" value="ECO:0007669"/>
    <property type="project" value="InterPro"/>
</dbReference>
<proteinExistence type="predicted"/>
<sequence length="132" mass="14768">MRVIGGREGRDADPMGDDGYWRILDELASTSTIVIDRPKGTGHPRYPDSVYPVDYGYLRDTESMDGDGVDVWVGTASCGIDAIICGADLVKRDSEIKILIDCSEEEKRLIFDMHNATENMKGVLVRRYPLRL</sequence>
<reference evidence="1 2" key="1">
    <citation type="submission" date="2018-09" db="EMBL/GenBank/DDBJ databases">
        <title>Characterization of the phylogenetic diversity of five novel species belonging to the genus Bifidobacterium.</title>
        <authorList>
            <person name="Lugli G.A."/>
            <person name="Duranti S."/>
            <person name="Milani C."/>
        </authorList>
    </citation>
    <scope>NUCLEOTIDE SEQUENCE [LARGE SCALE GENOMIC DNA]</scope>
    <source>
        <strain evidence="1 2">2020B</strain>
    </source>
</reference>
<dbReference type="Proteomes" id="UP000288052">
    <property type="component" value="Unassembled WGS sequence"/>
</dbReference>
<dbReference type="RefSeq" id="WP_206431320.1">
    <property type="nucleotide sequence ID" value="NZ_QXGI01000001.1"/>
</dbReference>
<dbReference type="GO" id="GO:0000287">
    <property type="term" value="F:magnesium ion binding"/>
    <property type="evidence" value="ECO:0007669"/>
    <property type="project" value="InterPro"/>
</dbReference>
<dbReference type="GO" id="GO:0006796">
    <property type="term" value="P:phosphate-containing compound metabolic process"/>
    <property type="evidence" value="ECO:0007669"/>
    <property type="project" value="InterPro"/>
</dbReference>
<dbReference type="AlphaFoldDB" id="A0A430FAW3"/>
<keyword evidence="2" id="KW-1185">Reference proteome</keyword>
<protein>
    <submittedName>
        <fullName evidence="1">Inorganic pyrophosphatase</fullName>
    </submittedName>
</protein>
<evidence type="ECO:0000313" key="1">
    <source>
        <dbReference type="EMBL" id="RSX49987.1"/>
    </source>
</evidence>
<dbReference type="SUPFAM" id="SSF50324">
    <property type="entry name" value="Inorganic pyrophosphatase"/>
    <property type="match status" value="1"/>
</dbReference>
<gene>
    <name evidence="1" type="ORF">D2E22_0450</name>
</gene>
<organism evidence="1 2">
    <name type="scientific">Bifidobacterium castoris</name>
    <dbReference type="NCBI Taxonomy" id="2306972"/>
    <lineage>
        <taxon>Bacteria</taxon>
        <taxon>Bacillati</taxon>
        <taxon>Actinomycetota</taxon>
        <taxon>Actinomycetes</taxon>
        <taxon>Bifidobacteriales</taxon>
        <taxon>Bifidobacteriaceae</taxon>
        <taxon>Bifidobacterium</taxon>
    </lineage>
</organism>
<comment type="caution">
    <text evidence="1">The sequence shown here is derived from an EMBL/GenBank/DDBJ whole genome shotgun (WGS) entry which is preliminary data.</text>
</comment>
<accession>A0A430FAW3</accession>
<dbReference type="GO" id="GO:0005737">
    <property type="term" value="C:cytoplasm"/>
    <property type="evidence" value="ECO:0007669"/>
    <property type="project" value="InterPro"/>
</dbReference>
<dbReference type="EMBL" id="QXGI01000001">
    <property type="protein sequence ID" value="RSX49987.1"/>
    <property type="molecule type" value="Genomic_DNA"/>
</dbReference>
<evidence type="ECO:0000313" key="2">
    <source>
        <dbReference type="Proteomes" id="UP000288052"/>
    </source>
</evidence>